<keyword evidence="1" id="KW-0479">Metal-binding</keyword>
<protein>
    <submittedName>
        <fullName evidence="4">C2H2-type domain-containing protein</fullName>
    </submittedName>
</protein>
<name>A0A915E9T5_9BILA</name>
<evidence type="ECO:0000313" key="3">
    <source>
        <dbReference type="Proteomes" id="UP000887574"/>
    </source>
</evidence>
<feature type="domain" description="C2H2-type" evidence="2">
    <location>
        <begin position="2"/>
        <end position="29"/>
    </location>
</feature>
<evidence type="ECO:0000313" key="4">
    <source>
        <dbReference type="WBParaSite" id="jg3587.2"/>
    </source>
</evidence>
<dbReference type="WBParaSite" id="jg3587.2">
    <property type="protein sequence ID" value="jg3587.2"/>
    <property type="gene ID" value="jg3587"/>
</dbReference>
<dbReference type="GO" id="GO:0008270">
    <property type="term" value="F:zinc ion binding"/>
    <property type="evidence" value="ECO:0007669"/>
    <property type="project" value="UniProtKB-KW"/>
</dbReference>
<accession>A0A915E9T5</accession>
<reference evidence="4" key="1">
    <citation type="submission" date="2022-11" db="UniProtKB">
        <authorList>
            <consortium name="WormBaseParasite"/>
        </authorList>
    </citation>
    <scope>IDENTIFICATION</scope>
</reference>
<evidence type="ECO:0000256" key="1">
    <source>
        <dbReference type="PROSITE-ProRule" id="PRU00042"/>
    </source>
</evidence>
<keyword evidence="1" id="KW-0863">Zinc-finger</keyword>
<organism evidence="3 4">
    <name type="scientific">Ditylenchus dipsaci</name>
    <dbReference type="NCBI Taxonomy" id="166011"/>
    <lineage>
        <taxon>Eukaryota</taxon>
        <taxon>Metazoa</taxon>
        <taxon>Ecdysozoa</taxon>
        <taxon>Nematoda</taxon>
        <taxon>Chromadorea</taxon>
        <taxon>Rhabditida</taxon>
        <taxon>Tylenchina</taxon>
        <taxon>Tylenchomorpha</taxon>
        <taxon>Sphaerularioidea</taxon>
        <taxon>Anguinidae</taxon>
        <taxon>Anguininae</taxon>
        <taxon>Ditylenchus</taxon>
    </lineage>
</organism>
<feature type="domain" description="C2H2-type" evidence="2">
    <location>
        <begin position="135"/>
        <end position="162"/>
    </location>
</feature>
<sequence length="172" mass="20621">MFQCIQCKKDFYDLTAYKHNDEKHSGERKLIDFSKCHGYLNLLETDLNGYFKIIEHKQKIREQKKRRKELMETDKRMSDCVNLMKSVLLSPNDTPVSPECSKCRFEVSKKQSEQKRKERLYHINKCHRCEPYVMFTCTKCKMDFYDLTAYKHNDEKHSGERKLIDFPNAMAT</sequence>
<dbReference type="Proteomes" id="UP000887574">
    <property type="component" value="Unplaced"/>
</dbReference>
<dbReference type="PROSITE" id="PS50157">
    <property type="entry name" value="ZINC_FINGER_C2H2_2"/>
    <property type="match status" value="2"/>
</dbReference>
<keyword evidence="3" id="KW-1185">Reference proteome</keyword>
<keyword evidence="1" id="KW-0862">Zinc</keyword>
<proteinExistence type="predicted"/>
<dbReference type="AlphaFoldDB" id="A0A915E9T5"/>
<dbReference type="InterPro" id="IPR013087">
    <property type="entry name" value="Znf_C2H2_type"/>
</dbReference>
<evidence type="ECO:0000259" key="2">
    <source>
        <dbReference type="PROSITE" id="PS50157"/>
    </source>
</evidence>